<feature type="region of interest" description="Disordered" evidence="1">
    <location>
        <begin position="17"/>
        <end position="42"/>
    </location>
</feature>
<dbReference type="InterPro" id="IPR036465">
    <property type="entry name" value="vWFA_dom_sf"/>
</dbReference>
<dbReference type="SMART" id="SM00327">
    <property type="entry name" value="VWA"/>
    <property type="match status" value="1"/>
</dbReference>
<accession>A0A7I8INW9</accession>
<feature type="compositionally biased region" description="Basic residues" evidence="1">
    <location>
        <begin position="17"/>
        <end position="28"/>
    </location>
</feature>
<evidence type="ECO:0000256" key="1">
    <source>
        <dbReference type="SAM" id="MobiDB-lite"/>
    </source>
</evidence>
<proteinExistence type="predicted"/>
<gene>
    <name evidence="3" type="ORF">SI7747_04005131</name>
</gene>
<evidence type="ECO:0000313" key="4">
    <source>
        <dbReference type="Proteomes" id="UP001189122"/>
    </source>
</evidence>
<dbReference type="AlphaFoldDB" id="A0A7I8INW9"/>
<dbReference type="PANTHER" id="PTHR46503:SF1">
    <property type="entry name" value="INTER-ALPHA-TRYPSIN INHIBITOR HEAVY CHAIN-LIKE PROTEIN"/>
    <property type="match status" value="1"/>
</dbReference>
<dbReference type="PROSITE" id="PS50234">
    <property type="entry name" value="VWFA"/>
    <property type="match status" value="1"/>
</dbReference>
<dbReference type="Pfam" id="PF13768">
    <property type="entry name" value="VWA_3"/>
    <property type="match status" value="1"/>
</dbReference>
<dbReference type="Gene3D" id="3.40.50.410">
    <property type="entry name" value="von Willebrand factor, type A domain"/>
    <property type="match status" value="1"/>
</dbReference>
<keyword evidence="4" id="KW-1185">Reference proteome</keyword>
<dbReference type="PANTHER" id="PTHR46503">
    <property type="entry name" value="INTER-ALPHA-TRYPSIN INHIBITOR HEAVY CHAIN-LIKE PROTEIN"/>
    <property type="match status" value="1"/>
</dbReference>
<dbReference type="EMBL" id="LR743591">
    <property type="protein sequence ID" value="CAA2618964.1"/>
    <property type="molecule type" value="Genomic_DNA"/>
</dbReference>
<organism evidence="3">
    <name type="scientific">Spirodela intermedia</name>
    <name type="common">Intermediate duckweed</name>
    <dbReference type="NCBI Taxonomy" id="51605"/>
    <lineage>
        <taxon>Eukaryota</taxon>
        <taxon>Viridiplantae</taxon>
        <taxon>Streptophyta</taxon>
        <taxon>Embryophyta</taxon>
        <taxon>Tracheophyta</taxon>
        <taxon>Spermatophyta</taxon>
        <taxon>Magnoliopsida</taxon>
        <taxon>Liliopsida</taxon>
        <taxon>Araceae</taxon>
        <taxon>Lemnoideae</taxon>
        <taxon>Spirodela</taxon>
    </lineage>
</organism>
<dbReference type="InterPro" id="IPR002035">
    <property type="entry name" value="VWF_A"/>
</dbReference>
<protein>
    <recommendedName>
        <fullName evidence="2">VWFA domain-containing protein</fullName>
    </recommendedName>
</protein>
<dbReference type="Proteomes" id="UP001189122">
    <property type="component" value="Unassembled WGS sequence"/>
</dbReference>
<sequence>MDEEFIRAVEDGLKLSKRIRGSKDHHHQVPPTGPGGMERGGGGSVLQPASPMVYAVIYDPAIVDNPDVPSYQPHVYGEMDPPALIPLMMNGIGMEVECYLDAALVTVKGSWRVHCVTGSKSCDCRLVLPMGELGSILGVDAAIGKRAYFTQVIQTEEDQSVEKTAKTEAGGYLKPQLFSLIVPQVNGGSVISLSIRWVQKLTYSDGQFSISIPFTFPEFINPSGKTIKKMEKIKLNIHGGAGKEILCQMTSHALKETRRQPGSVGFSYEGEVFSWSKTDFSFSYTVYSNDIFGGILLQPPPMNDIDQRERFCLYFFSGSNQRRKVFRKEIIFVVDISESMNGVPLESVTNALSAATSELTPHDSFNIIAFNDEIYTFSPSLTRATQETVENAIQWMKQSFVAAGGTNFVKPLNEAMHMLSKTTNSIPHVCFITDGAVEEERSICSTMRAYVNNKGSISPRISTFGIGSYCNHYFLRMLASIGRGLYDATFEAGSIDIRMQRFFKRITSPVLANIAFDIFDELDSFEVCHVSSFRSTRHVSSFVPDLSVGCPLVLVGRYHGRFPETLKSKGLLADMTEFSIELKTQKTDIPLEKVFAKHQIDLMTAQAWFSESKELEQKISRLSIQSGVASEFTLMILRKEVEKDGPLSQSVAPKEIPIPVGGLALGFGDVAATAENLPPGFGGESPEIDIQATAARCCGSLADFFCCMCCIRACSRMNDQCAIVMAQVVTALSVLGCIGCCSKMCGGGSD</sequence>
<dbReference type="SUPFAM" id="SSF53300">
    <property type="entry name" value="vWA-like"/>
    <property type="match status" value="1"/>
</dbReference>
<feature type="domain" description="VWFA" evidence="2">
    <location>
        <begin position="329"/>
        <end position="506"/>
    </location>
</feature>
<evidence type="ECO:0000259" key="2">
    <source>
        <dbReference type="PROSITE" id="PS50234"/>
    </source>
</evidence>
<evidence type="ECO:0000313" key="3">
    <source>
        <dbReference type="EMBL" id="CAA2618964.1"/>
    </source>
</evidence>
<reference evidence="3 4" key="1">
    <citation type="submission" date="2019-12" db="EMBL/GenBank/DDBJ databases">
        <authorList>
            <person name="Scholz U."/>
            <person name="Mascher M."/>
            <person name="Fiebig A."/>
        </authorList>
    </citation>
    <scope>NUCLEOTIDE SEQUENCE</scope>
</reference>
<name>A0A7I8INW9_SPIIN</name>
<dbReference type="EMBL" id="CACRZD030000004">
    <property type="protein sequence ID" value="CAA6658687.1"/>
    <property type="molecule type" value="Genomic_DNA"/>
</dbReference>